<dbReference type="PIRSF" id="PIRSF005962">
    <property type="entry name" value="Pept_M20D_amidohydro"/>
    <property type="match status" value="1"/>
</dbReference>
<evidence type="ECO:0000256" key="4">
    <source>
        <dbReference type="ARBA" id="ARBA00022801"/>
    </source>
</evidence>
<feature type="binding site" evidence="5">
    <location>
        <position position="145"/>
    </location>
    <ligand>
        <name>Mn(2+)</name>
        <dbReference type="ChEBI" id="CHEBI:29035"/>
        <label>2</label>
    </ligand>
</feature>
<evidence type="ECO:0000256" key="6">
    <source>
        <dbReference type="SAM" id="SignalP"/>
    </source>
</evidence>
<sequence length="439" mass="48248">MASSRRLPLTPHLCLFFSLLTSNLLSSCASQNPSKEIGISPRELLESAREPEFFDWMTSIRRRIHQHPELGFEEYKTSELIRSELDALGIEYSWPVAKTGIVASVGSGASPLFALRADMDALPLQELVDWEYRSKQSGKMHACGHDAHVTMLLGAARLLQHHKNKLKGTVKLVFQPAEEGQAGAYHMLQEGALEDVQAIFCIHVEPSLSTGAIASRPGPLLAASGRFTATIKGKGGHAAFPHKTIDPVLPASFAILSLQQLVSRESDPLESRVVSVGFIRAGEAPNVIPDSVTFGGTFRSMKTEGFTYLSERIKEVIETQAAVHRCTAMVEFMENTRIPYPATVNDEGMYAHAKRVGEDLVSEANVRHCPPTMGAEDFSFYSQRMPSAFFWLGIKNETLGSTYPLHSPYFFFDEQALPIGAALHAAVAMAYLDNHSTEV</sequence>
<dbReference type="GO" id="GO:0010179">
    <property type="term" value="F:IAA-Ala conjugate hydrolase activity"/>
    <property type="evidence" value="ECO:0007669"/>
    <property type="project" value="TreeGrafter"/>
</dbReference>
<dbReference type="PANTHER" id="PTHR11014:SF63">
    <property type="entry name" value="METALLOPEPTIDASE, PUTATIVE (AFU_ORTHOLOGUE AFUA_6G09600)-RELATED"/>
    <property type="match status" value="1"/>
</dbReference>
<evidence type="ECO:0000256" key="3">
    <source>
        <dbReference type="ARBA" id="ARBA00022729"/>
    </source>
</evidence>
<feature type="binding site" evidence="5">
    <location>
        <position position="179"/>
    </location>
    <ligand>
        <name>Mn(2+)</name>
        <dbReference type="ChEBI" id="CHEBI:29035"/>
        <label>2</label>
    </ligand>
</feature>
<dbReference type="InterPro" id="IPR011650">
    <property type="entry name" value="Peptidase_M20_dimer"/>
</dbReference>
<feature type="signal peptide" evidence="6">
    <location>
        <begin position="1"/>
        <end position="30"/>
    </location>
</feature>
<dbReference type="FunFam" id="3.30.70.360:FF:000001">
    <property type="entry name" value="N-acetyldiaminopimelate deacetylase"/>
    <property type="match status" value="1"/>
</dbReference>
<comment type="similarity">
    <text evidence="2">Belongs to the peptidase M20 family.</text>
</comment>
<keyword evidence="5" id="KW-0464">Manganese</keyword>
<dbReference type="CDD" id="cd08017">
    <property type="entry name" value="M20_IAA_Hyd"/>
    <property type="match status" value="1"/>
</dbReference>
<dbReference type="GO" id="GO:0005783">
    <property type="term" value="C:endoplasmic reticulum"/>
    <property type="evidence" value="ECO:0007669"/>
    <property type="project" value="TreeGrafter"/>
</dbReference>
<dbReference type="SUPFAM" id="SSF55031">
    <property type="entry name" value="Bacterial exopeptidase dimerisation domain"/>
    <property type="match status" value="1"/>
</dbReference>
<name>A0A8B7CGJ2_PHODC</name>
<dbReference type="AlphaFoldDB" id="A0A8B7CGJ2"/>
<dbReference type="KEGG" id="pda:103713646"/>
<feature type="chain" id="PRO_5034297720" evidence="6">
    <location>
        <begin position="31"/>
        <end position="439"/>
    </location>
</feature>
<evidence type="ECO:0000259" key="7">
    <source>
        <dbReference type="Pfam" id="PF07687"/>
    </source>
</evidence>
<feature type="binding site" evidence="5">
    <location>
        <position position="143"/>
    </location>
    <ligand>
        <name>Mn(2+)</name>
        <dbReference type="ChEBI" id="CHEBI:29035"/>
        <label>2</label>
    </ligand>
</feature>
<comment type="function">
    <text evidence="1">Hydrolyzes certain amino acid conjugates of the plant growth regulator indole-3-acetic acid (IAA).</text>
</comment>
<feature type="binding site" evidence="5">
    <location>
        <position position="203"/>
    </location>
    <ligand>
        <name>Mn(2+)</name>
        <dbReference type="ChEBI" id="CHEBI:29035"/>
        <label>2</label>
    </ligand>
</feature>
<evidence type="ECO:0000256" key="2">
    <source>
        <dbReference type="ARBA" id="ARBA00006153"/>
    </source>
</evidence>
<dbReference type="InterPro" id="IPR044757">
    <property type="entry name" value="ILR1-like_Hyd"/>
</dbReference>
<dbReference type="Pfam" id="PF01546">
    <property type="entry name" value="Peptidase_M20"/>
    <property type="match status" value="1"/>
</dbReference>
<gene>
    <name evidence="9" type="primary">LOC103713646</name>
</gene>
<organism evidence="8 9">
    <name type="scientific">Phoenix dactylifera</name>
    <name type="common">Date palm</name>
    <dbReference type="NCBI Taxonomy" id="42345"/>
    <lineage>
        <taxon>Eukaryota</taxon>
        <taxon>Viridiplantae</taxon>
        <taxon>Streptophyta</taxon>
        <taxon>Embryophyta</taxon>
        <taxon>Tracheophyta</taxon>
        <taxon>Spermatophyta</taxon>
        <taxon>Magnoliopsida</taxon>
        <taxon>Liliopsida</taxon>
        <taxon>Arecaceae</taxon>
        <taxon>Coryphoideae</taxon>
        <taxon>Phoeniceae</taxon>
        <taxon>Phoenix</taxon>
    </lineage>
</organism>
<proteinExistence type="inferred from homology"/>
<dbReference type="InterPro" id="IPR002933">
    <property type="entry name" value="Peptidase_M20"/>
</dbReference>
<dbReference type="RefSeq" id="XP_008798874.2">
    <property type="nucleotide sequence ID" value="XM_008800652.3"/>
</dbReference>
<evidence type="ECO:0000313" key="9">
    <source>
        <dbReference type="RefSeq" id="XP_008798874.2"/>
    </source>
</evidence>
<comment type="cofactor">
    <cofactor evidence="5">
        <name>Mn(2+)</name>
        <dbReference type="ChEBI" id="CHEBI:29035"/>
    </cofactor>
    <text evidence="5">The Mn(2+) ion enhances activity.</text>
</comment>
<dbReference type="InterPro" id="IPR036264">
    <property type="entry name" value="Bact_exopeptidase_dim_dom"/>
</dbReference>
<dbReference type="InterPro" id="IPR017439">
    <property type="entry name" value="Amidohydrolase"/>
</dbReference>
<dbReference type="PANTHER" id="PTHR11014">
    <property type="entry name" value="PEPTIDASE M20 FAMILY MEMBER"/>
    <property type="match status" value="1"/>
</dbReference>
<keyword evidence="3 6" id="KW-0732">Signal</keyword>
<feature type="domain" description="Peptidase M20 dimerisation" evidence="7">
    <location>
        <begin position="226"/>
        <end position="322"/>
    </location>
</feature>
<accession>A0A8B7CGJ2</accession>
<keyword evidence="8" id="KW-1185">Reference proteome</keyword>
<dbReference type="GeneID" id="103713646"/>
<evidence type="ECO:0000256" key="5">
    <source>
        <dbReference type="PIRSR" id="PIRSR005962-1"/>
    </source>
</evidence>
<evidence type="ECO:0000256" key="1">
    <source>
        <dbReference type="ARBA" id="ARBA00003007"/>
    </source>
</evidence>
<reference evidence="9" key="1">
    <citation type="submission" date="2025-08" db="UniProtKB">
        <authorList>
            <consortium name="RefSeq"/>
        </authorList>
    </citation>
    <scope>IDENTIFICATION</scope>
    <source>
        <tissue evidence="9">Young leaves</tissue>
    </source>
</reference>
<dbReference type="Gene3D" id="3.40.630.10">
    <property type="entry name" value="Zn peptidases"/>
    <property type="match status" value="1"/>
</dbReference>
<dbReference type="Proteomes" id="UP000228380">
    <property type="component" value="Unplaced"/>
</dbReference>
<protein>
    <submittedName>
        <fullName evidence="9">IAA-amino acid hydrolase ILR1-like 3</fullName>
    </submittedName>
</protein>
<keyword evidence="5" id="KW-0479">Metal-binding</keyword>
<dbReference type="Pfam" id="PF07687">
    <property type="entry name" value="M20_dimer"/>
    <property type="match status" value="1"/>
</dbReference>
<dbReference type="GO" id="GO:0009850">
    <property type="term" value="P:auxin metabolic process"/>
    <property type="evidence" value="ECO:0007669"/>
    <property type="project" value="InterPro"/>
</dbReference>
<dbReference type="SUPFAM" id="SSF53187">
    <property type="entry name" value="Zn-dependent exopeptidases"/>
    <property type="match status" value="1"/>
</dbReference>
<dbReference type="Gene3D" id="3.30.70.360">
    <property type="match status" value="1"/>
</dbReference>
<evidence type="ECO:0000313" key="8">
    <source>
        <dbReference type="Proteomes" id="UP000228380"/>
    </source>
</evidence>
<dbReference type="NCBIfam" id="TIGR01891">
    <property type="entry name" value="amidohydrolases"/>
    <property type="match status" value="1"/>
</dbReference>
<keyword evidence="4" id="KW-0378">Hydrolase</keyword>
<dbReference type="OrthoDB" id="6119954at2759"/>
<dbReference type="GO" id="GO:0046872">
    <property type="term" value="F:metal ion binding"/>
    <property type="evidence" value="ECO:0007669"/>
    <property type="project" value="UniProtKB-KW"/>
</dbReference>
<dbReference type="PROSITE" id="PS51257">
    <property type="entry name" value="PROKAR_LIPOPROTEIN"/>
    <property type="match status" value="1"/>
</dbReference>
<feature type="binding site" evidence="5">
    <location>
        <position position="406"/>
    </location>
    <ligand>
        <name>Mn(2+)</name>
        <dbReference type="ChEBI" id="CHEBI:29035"/>
        <label>2</label>
    </ligand>
</feature>